<evidence type="ECO:0000256" key="2">
    <source>
        <dbReference type="SAM" id="MobiDB-lite"/>
    </source>
</evidence>
<evidence type="ECO:0000256" key="1">
    <source>
        <dbReference type="PROSITE-ProRule" id="PRU00047"/>
    </source>
</evidence>
<feature type="compositionally biased region" description="Polar residues" evidence="2">
    <location>
        <begin position="297"/>
        <end position="308"/>
    </location>
</feature>
<comment type="caution">
    <text evidence="4">The sequence shown here is derived from an EMBL/GenBank/DDBJ whole genome shotgun (WGS) entry which is preliminary data.</text>
</comment>
<dbReference type="InterPro" id="IPR036875">
    <property type="entry name" value="Znf_CCHC_sf"/>
</dbReference>
<evidence type="ECO:0000259" key="3">
    <source>
        <dbReference type="PROSITE" id="PS50158"/>
    </source>
</evidence>
<dbReference type="GO" id="GO:0008270">
    <property type="term" value="F:zinc ion binding"/>
    <property type="evidence" value="ECO:0007669"/>
    <property type="project" value="UniProtKB-KW"/>
</dbReference>
<dbReference type="PROSITE" id="PS50158">
    <property type="entry name" value="ZF_CCHC"/>
    <property type="match status" value="1"/>
</dbReference>
<feature type="region of interest" description="Disordered" evidence="2">
    <location>
        <begin position="352"/>
        <end position="380"/>
    </location>
</feature>
<dbReference type="GO" id="GO:0003676">
    <property type="term" value="F:nucleic acid binding"/>
    <property type="evidence" value="ECO:0007669"/>
    <property type="project" value="InterPro"/>
</dbReference>
<dbReference type="InterPro" id="IPR001878">
    <property type="entry name" value="Znf_CCHC"/>
</dbReference>
<feature type="compositionally biased region" description="Acidic residues" evidence="2">
    <location>
        <begin position="83"/>
        <end position="114"/>
    </location>
</feature>
<dbReference type="Gene3D" id="4.10.60.10">
    <property type="entry name" value="Zinc finger, CCHC-type"/>
    <property type="match status" value="1"/>
</dbReference>
<feature type="compositionally biased region" description="Basic and acidic residues" evidence="2">
    <location>
        <begin position="352"/>
        <end position="362"/>
    </location>
</feature>
<reference evidence="4" key="1">
    <citation type="journal article" date="2019" name="Sci. Rep.">
        <title>Draft genome of Tanacetum cinerariifolium, the natural source of mosquito coil.</title>
        <authorList>
            <person name="Yamashiro T."/>
            <person name="Shiraishi A."/>
            <person name="Satake H."/>
            <person name="Nakayama K."/>
        </authorList>
    </citation>
    <scope>NUCLEOTIDE SEQUENCE</scope>
</reference>
<dbReference type="AlphaFoldDB" id="A0A6L2NJ67"/>
<feature type="region of interest" description="Disordered" evidence="2">
    <location>
        <begin position="289"/>
        <end position="333"/>
    </location>
</feature>
<keyword evidence="1" id="KW-0863">Zinc-finger</keyword>
<keyword evidence="1" id="KW-0862">Zinc</keyword>
<feature type="domain" description="CCHC-type" evidence="3">
    <location>
        <begin position="343"/>
        <end position="356"/>
    </location>
</feature>
<feature type="region of interest" description="Disordered" evidence="2">
    <location>
        <begin position="45"/>
        <end position="156"/>
    </location>
</feature>
<protein>
    <recommendedName>
        <fullName evidence="3">CCHC-type domain-containing protein</fullName>
    </recommendedName>
</protein>
<dbReference type="SMART" id="SM00343">
    <property type="entry name" value="ZnF_C2HC"/>
    <property type="match status" value="1"/>
</dbReference>
<dbReference type="Pfam" id="PF00098">
    <property type="entry name" value="zf-CCHC"/>
    <property type="match status" value="1"/>
</dbReference>
<keyword evidence="1" id="KW-0479">Metal-binding</keyword>
<evidence type="ECO:0000313" key="4">
    <source>
        <dbReference type="EMBL" id="GEU86288.1"/>
    </source>
</evidence>
<proteinExistence type="predicted"/>
<feature type="compositionally biased region" description="Pro residues" evidence="2">
    <location>
        <begin position="45"/>
        <end position="58"/>
    </location>
</feature>
<dbReference type="SUPFAM" id="SSF57756">
    <property type="entry name" value="Retrovirus zinc finger-like domains"/>
    <property type="match status" value="1"/>
</dbReference>
<name>A0A6L2NJ67_TANCI</name>
<organism evidence="4">
    <name type="scientific">Tanacetum cinerariifolium</name>
    <name type="common">Dalmatian daisy</name>
    <name type="synonym">Chrysanthemum cinerariifolium</name>
    <dbReference type="NCBI Taxonomy" id="118510"/>
    <lineage>
        <taxon>Eukaryota</taxon>
        <taxon>Viridiplantae</taxon>
        <taxon>Streptophyta</taxon>
        <taxon>Embryophyta</taxon>
        <taxon>Tracheophyta</taxon>
        <taxon>Spermatophyta</taxon>
        <taxon>Magnoliopsida</taxon>
        <taxon>eudicotyledons</taxon>
        <taxon>Gunneridae</taxon>
        <taxon>Pentapetalae</taxon>
        <taxon>asterids</taxon>
        <taxon>campanulids</taxon>
        <taxon>Asterales</taxon>
        <taxon>Asteraceae</taxon>
        <taxon>Asteroideae</taxon>
        <taxon>Anthemideae</taxon>
        <taxon>Anthemidinae</taxon>
        <taxon>Tanacetum</taxon>
    </lineage>
</organism>
<dbReference type="EMBL" id="BKCJ010009290">
    <property type="protein sequence ID" value="GEU86288.1"/>
    <property type="molecule type" value="Genomic_DNA"/>
</dbReference>
<sequence length="380" mass="42507">MSQVTYTSVYTDSEPWRYYKELLAEIGFPRVIVYGYDGLHMQPVAPPSPDYVPGPEHPPSLDYMPDPKEDLEDDHADYPADGGDGDDEPFDDDDDDDDDTNDEDEEPFKDEEEGEHLTLTDSSIVPIMDHVPPTGDTEASETDESAPRPGSPQTIIPFSQTHLRRARKTVRLKPPILTDTGASLGFRAAAIRMRALLPSTFGRTNIPEADVPPRKRAFLTTPAPGFEITDTWDEIVDTLMEIALTTLEGVDQRVIEFDTTVRQRTSEFEEELNLVQLGSHIRIEEGLRNKELDNNPKGKNQIGSSSVNMVERDGAKNSSNNKNKRKFKSGDDKFANKKGTITCWKCKKTGHMKKDCHSRKGNDGAGLNGSKYPEKQQGYM</sequence>
<gene>
    <name evidence="4" type="ORF">Tci_058266</name>
</gene>
<accession>A0A6L2NJ67</accession>